<sequence>MNGTTMIFILTAICAGVFLCFIRMLKGPTASDRAVAVDTITTTVVSLLVLLAFVFDRYVYLDVALVYSLLSFVGLIAIARFLERGI</sequence>
<organism evidence="9">
    <name type="scientific">Eiseniibacteriota bacterium</name>
    <dbReference type="NCBI Taxonomy" id="2212470"/>
    <lineage>
        <taxon>Bacteria</taxon>
        <taxon>Candidatus Eiseniibacteriota</taxon>
    </lineage>
</organism>
<feature type="transmembrane region" description="Helical" evidence="8">
    <location>
        <begin position="61"/>
        <end position="82"/>
    </location>
</feature>
<keyword evidence="7 8" id="KW-0472">Membrane</keyword>
<keyword evidence="6 8" id="KW-1133">Transmembrane helix</keyword>
<evidence type="ECO:0000256" key="5">
    <source>
        <dbReference type="ARBA" id="ARBA00022692"/>
    </source>
</evidence>
<feature type="transmembrane region" description="Helical" evidence="8">
    <location>
        <begin position="6"/>
        <end position="22"/>
    </location>
</feature>
<evidence type="ECO:0000256" key="7">
    <source>
        <dbReference type="ARBA" id="ARBA00023136"/>
    </source>
</evidence>
<dbReference type="Pfam" id="PF04066">
    <property type="entry name" value="MrpF_PhaF"/>
    <property type="match status" value="1"/>
</dbReference>
<evidence type="ECO:0000256" key="4">
    <source>
        <dbReference type="ARBA" id="ARBA00022475"/>
    </source>
</evidence>
<evidence type="ECO:0000256" key="3">
    <source>
        <dbReference type="ARBA" id="ARBA00022448"/>
    </source>
</evidence>
<name>A0A7V2AVW6_UNCEI</name>
<dbReference type="EMBL" id="DSEC01000498">
    <property type="protein sequence ID" value="HER44189.1"/>
    <property type="molecule type" value="Genomic_DNA"/>
</dbReference>
<dbReference type="GO" id="GO:0015385">
    <property type="term" value="F:sodium:proton antiporter activity"/>
    <property type="evidence" value="ECO:0007669"/>
    <property type="project" value="TreeGrafter"/>
</dbReference>
<reference evidence="9" key="1">
    <citation type="journal article" date="2020" name="mSystems">
        <title>Genome- and Community-Level Interaction Insights into Carbon Utilization and Element Cycling Functions of Hydrothermarchaeota in Hydrothermal Sediment.</title>
        <authorList>
            <person name="Zhou Z."/>
            <person name="Liu Y."/>
            <person name="Xu W."/>
            <person name="Pan J."/>
            <person name="Luo Z.H."/>
            <person name="Li M."/>
        </authorList>
    </citation>
    <scope>NUCLEOTIDE SEQUENCE [LARGE SCALE GENOMIC DNA]</scope>
    <source>
        <strain evidence="9">SpSt-1233</strain>
    </source>
</reference>
<evidence type="ECO:0000256" key="1">
    <source>
        <dbReference type="ARBA" id="ARBA00004651"/>
    </source>
</evidence>
<feature type="transmembrane region" description="Helical" evidence="8">
    <location>
        <begin position="34"/>
        <end position="55"/>
    </location>
</feature>
<dbReference type="PANTHER" id="PTHR34702">
    <property type="entry name" value="NA(+)/H(+) ANTIPORTER SUBUNIT F1"/>
    <property type="match status" value="1"/>
</dbReference>
<accession>A0A7V2AVW6</accession>
<dbReference type="InterPro" id="IPR007208">
    <property type="entry name" value="MrpF/PhaF-like"/>
</dbReference>
<dbReference type="Proteomes" id="UP000886069">
    <property type="component" value="Unassembled WGS sequence"/>
</dbReference>
<keyword evidence="5 8" id="KW-0812">Transmembrane</keyword>
<dbReference type="PANTHER" id="PTHR34702:SF1">
    <property type="entry name" value="NA(+)_H(+) ANTIPORTER SUBUNIT F"/>
    <property type="match status" value="1"/>
</dbReference>
<gene>
    <name evidence="9" type="ORF">ENO08_06995</name>
</gene>
<evidence type="ECO:0000313" key="9">
    <source>
        <dbReference type="EMBL" id="HER44189.1"/>
    </source>
</evidence>
<evidence type="ECO:0000256" key="8">
    <source>
        <dbReference type="SAM" id="Phobius"/>
    </source>
</evidence>
<comment type="caution">
    <text evidence="9">The sequence shown here is derived from an EMBL/GenBank/DDBJ whole genome shotgun (WGS) entry which is preliminary data.</text>
</comment>
<keyword evidence="4" id="KW-1003">Cell membrane</keyword>
<dbReference type="GO" id="GO:0005886">
    <property type="term" value="C:plasma membrane"/>
    <property type="evidence" value="ECO:0007669"/>
    <property type="project" value="UniProtKB-SubCell"/>
</dbReference>
<evidence type="ECO:0000256" key="2">
    <source>
        <dbReference type="ARBA" id="ARBA00009212"/>
    </source>
</evidence>
<protein>
    <submittedName>
        <fullName evidence="9">Cation:proton antiporter</fullName>
    </submittedName>
</protein>
<evidence type="ECO:0000256" key="6">
    <source>
        <dbReference type="ARBA" id="ARBA00022989"/>
    </source>
</evidence>
<keyword evidence="3" id="KW-0813">Transport</keyword>
<comment type="subcellular location">
    <subcellularLocation>
        <location evidence="1">Cell membrane</location>
        <topology evidence="1">Multi-pass membrane protein</topology>
    </subcellularLocation>
</comment>
<proteinExistence type="inferred from homology"/>
<comment type="similarity">
    <text evidence="2">Belongs to the CPA3 antiporters (TC 2.A.63) subunit F family.</text>
</comment>
<dbReference type="AlphaFoldDB" id="A0A7V2AVW6"/>